<dbReference type="InterPro" id="IPR000851">
    <property type="entry name" value="Ribosomal_uS5"/>
</dbReference>
<accession>A0A8T0CFB3</accession>
<comment type="subcellular location">
    <subcellularLocation>
        <location evidence="1">Mitochondrion</location>
    </subcellularLocation>
</comment>
<dbReference type="InterPro" id="IPR020568">
    <property type="entry name" value="Ribosomal_Su5_D2-typ_SF"/>
</dbReference>
<evidence type="ECO:0000256" key="6">
    <source>
        <dbReference type="ARBA" id="ARBA00039335"/>
    </source>
</evidence>
<proteinExistence type="inferred from homology"/>
<evidence type="ECO:0000256" key="3">
    <source>
        <dbReference type="ARBA" id="ARBA00022980"/>
    </source>
</evidence>
<dbReference type="FunFam" id="3.30.230.10:FF:000002">
    <property type="entry name" value="30S ribosomal protein S5"/>
    <property type="match status" value="1"/>
</dbReference>
<dbReference type="Proteomes" id="UP000806378">
    <property type="component" value="Unassembled WGS sequence"/>
</dbReference>
<evidence type="ECO:0000256" key="5">
    <source>
        <dbReference type="ARBA" id="ARBA00023274"/>
    </source>
</evidence>
<feature type="compositionally biased region" description="Basic and acidic residues" evidence="10">
    <location>
        <begin position="79"/>
        <end position="92"/>
    </location>
</feature>
<evidence type="ECO:0000256" key="9">
    <source>
        <dbReference type="RuleBase" id="RU003823"/>
    </source>
</evidence>
<dbReference type="PANTHER" id="PTHR48277:SF1">
    <property type="entry name" value="MITOCHONDRIAL RIBOSOMAL PROTEIN S5"/>
    <property type="match status" value="1"/>
</dbReference>
<dbReference type="GO" id="GO:0005743">
    <property type="term" value="C:mitochondrial inner membrane"/>
    <property type="evidence" value="ECO:0007669"/>
    <property type="project" value="UniProtKB-ARBA"/>
</dbReference>
<evidence type="ECO:0000256" key="8">
    <source>
        <dbReference type="PROSITE-ProRule" id="PRU00268"/>
    </source>
</evidence>
<evidence type="ECO:0000256" key="4">
    <source>
        <dbReference type="ARBA" id="ARBA00023128"/>
    </source>
</evidence>
<dbReference type="Gene3D" id="3.30.230.10">
    <property type="match status" value="1"/>
</dbReference>
<dbReference type="PANTHER" id="PTHR48277">
    <property type="entry name" value="MITOCHONDRIAL RIBOSOMAL PROTEIN S5"/>
    <property type="match status" value="1"/>
</dbReference>
<feature type="compositionally biased region" description="Low complexity" evidence="10">
    <location>
        <begin position="65"/>
        <end position="76"/>
    </location>
</feature>
<dbReference type="InterPro" id="IPR005324">
    <property type="entry name" value="Ribosomal_uS5_C"/>
</dbReference>
<feature type="domain" description="S5 DRBM" evidence="11">
    <location>
        <begin position="271"/>
        <end position="334"/>
    </location>
</feature>
<evidence type="ECO:0000256" key="7">
    <source>
        <dbReference type="ARBA" id="ARBA00041606"/>
    </source>
</evidence>
<gene>
    <name evidence="12" type="ORF">BT93_L5187</name>
</gene>
<feature type="compositionally biased region" description="Polar residues" evidence="10">
    <location>
        <begin position="241"/>
        <end position="251"/>
    </location>
</feature>
<evidence type="ECO:0000256" key="10">
    <source>
        <dbReference type="SAM" id="MobiDB-lite"/>
    </source>
</evidence>
<comment type="caution">
    <text evidence="12">The sequence shown here is derived from an EMBL/GenBank/DDBJ whole genome shotgun (WGS) entry which is preliminary data.</text>
</comment>
<dbReference type="PROSITE" id="PS50881">
    <property type="entry name" value="S5_DSRBD"/>
    <property type="match status" value="1"/>
</dbReference>
<feature type="region of interest" description="Disordered" evidence="10">
    <location>
        <begin position="36"/>
        <end position="92"/>
    </location>
</feature>
<organism evidence="12 13">
    <name type="scientific">Corymbia citriodora subsp. variegata</name>
    <dbReference type="NCBI Taxonomy" id="360336"/>
    <lineage>
        <taxon>Eukaryota</taxon>
        <taxon>Viridiplantae</taxon>
        <taxon>Streptophyta</taxon>
        <taxon>Embryophyta</taxon>
        <taxon>Tracheophyta</taxon>
        <taxon>Spermatophyta</taxon>
        <taxon>Magnoliopsida</taxon>
        <taxon>eudicotyledons</taxon>
        <taxon>Gunneridae</taxon>
        <taxon>Pentapetalae</taxon>
        <taxon>rosids</taxon>
        <taxon>malvids</taxon>
        <taxon>Myrtales</taxon>
        <taxon>Myrtaceae</taxon>
        <taxon>Myrtoideae</taxon>
        <taxon>Eucalypteae</taxon>
        <taxon>Corymbia</taxon>
    </lineage>
</organism>
<dbReference type="SUPFAM" id="SSF54768">
    <property type="entry name" value="dsRNA-binding domain-like"/>
    <property type="match status" value="1"/>
</dbReference>
<comment type="similarity">
    <text evidence="2 9">Belongs to the universal ribosomal protein uS5 family.</text>
</comment>
<dbReference type="GO" id="GO:0005763">
    <property type="term" value="C:mitochondrial small ribosomal subunit"/>
    <property type="evidence" value="ECO:0007669"/>
    <property type="project" value="UniProtKB-ARBA"/>
</dbReference>
<feature type="compositionally biased region" description="Basic and acidic residues" evidence="10">
    <location>
        <begin position="38"/>
        <end position="60"/>
    </location>
</feature>
<dbReference type="GO" id="GO:0003729">
    <property type="term" value="F:mRNA binding"/>
    <property type="evidence" value="ECO:0007669"/>
    <property type="project" value="UniProtKB-ARBA"/>
</dbReference>
<evidence type="ECO:0000259" key="11">
    <source>
        <dbReference type="PROSITE" id="PS50881"/>
    </source>
</evidence>
<keyword evidence="4" id="KW-0496">Mitochondrion</keyword>
<dbReference type="InterPro" id="IPR013810">
    <property type="entry name" value="Ribosomal_uS5_N"/>
</dbReference>
<dbReference type="EMBL" id="MU095321">
    <property type="protein sequence ID" value="KAF7846130.1"/>
    <property type="molecule type" value="Genomic_DNA"/>
</dbReference>
<dbReference type="AlphaFoldDB" id="A0A8T0CFB3"/>
<dbReference type="Pfam" id="PF00333">
    <property type="entry name" value="Ribosomal_S5"/>
    <property type="match status" value="1"/>
</dbReference>
<dbReference type="InterPro" id="IPR014721">
    <property type="entry name" value="Ribsml_uS5_D2-typ_fold_subgr"/>
</dbReference>
<feature type="region of interest" description="Disordered" evidence="10">
    <location>
        <begin position="228"/>
        <end position="252"/>
    </location>
</feature>
<evidence type="ECO:0000313" key="13">
    <source>
        <dbReference type="Proteomes" id="UP000806378"/>
    </source>
</evidence>
<keyword evidence="13" id="KW-1185">Reference proteome</keyword>
<dbReference type="Gramene" id="rna-gnl|WGS:JABURB|Cocit.L5187.1">
    <property type="protein sequence ID" value="cds-KAF7846130.1"/>
    <property type="gene ID" value="gene-BT93_L5187"/>
</dbReference>
<keyword evidence="5 8" id="KW-0687">Ribonucleoprotein</keyword>
<keyword evidence="3 8" id="KW-0689">Ribosomal protein</keyword>
<evidence type="ECO:0000256" key="1">
    <source>
        <dbReference type="ARBA" id="ARBA00004173"/>
    </source>
</evidence>
<dbReference type="OrthoDB" id="309483at2759"/>
<evidence type="ECO:0000313" key="12">
    <source>
        <dbReference type="EMBL" id="KAF7846130.1"/>
    </source>
</evidence>
<dbReference type="FunFam" id="3.30.160.20:FF:000022">
    <property type="entry name" value="28S ribosomal protein S5, mitochondrial"/>
    <property type="match status" value="1"/>
</dbReference>
<dbReference type="Pfam" id="PF03719">
    <property type="entry name" value="Ribosomal_S5_C"/>
    <property type="match status" value="1"/>
</dbReference>
<dbReference type="GO" id="GO:0003735">
    <property type="term" value="F:structural constituent of ribosome"/>
    <property type="evidence" value="ECO:0007669"/>
    <property type="project" value="UniProtKB-UniRule"/>
</dbReference>
<protein>
    <recommendedName>
        <fullName evidence="6">Small ribosomal subunit protein uS5m</fullName>
    </recommendedName>
    <alternativeName>
        <fullName evidence="7">28S ribosomal protein S5, mitochondrial</fullName>
    </alternativeName>
</protein>
<sequence>MKVIRQSRCFFCALKQDLHPQVPRLRRRFHASPAVLVDDSKPQSDAERQQPVRKLDDIQTRHKPVAATPAPVPSTSNEYADRYYPAEEDTKITKDEIEQYTPQQQEAIRAAQSTLPDDYQQQTNLRSDPWRMRYVDHFTEINPILDKPVKKPWSNIDEDSQLKTDEEDDEELMGLMEKVAPQSEADAIKTLENFMDNYRVTTGSEKHEREPVSAMAPLIPTMVPEALQQEQTQPDQKKDNGSPSSAGQELNPSLVRLMKATGYTEAGLRDIRVKTIIQHFVTNQTRLGKIQKSYTLAVAGNGRGLVGIGEGKSESMAEALEQARYRAIRNMQPILRYENRTIFGDVKGFGIRCQAYIYEICKAAGIADMAARVTRARNPMNTVKAAMKALHSQRDPEEVAKGRGRKMVDVRKVYYAGNV</sequence>
<dbReference type="SUPFAM" id="SSF54211">
    <property type="entry name" value="Ribosomal protein S5 domain 2-like"/>
    <property type="match status" value="1"/>
</dbReference>
<evidence type="ECO:0000256" key="2">
    <source>
        <dbReference type="ARBA" id="ARBA00008945"/>
    </source>
</evidence>
<dbReference type="GO" id="GO:0006412">
    <property type="term" value="P:translation"/>
    <property type="evidence" value="ECO:0007669"/>
    <property type="project" value="InterPro"/>
</dbReference>
<name>A0A8T0CFB3_CORYI</name>
<dbReference type="Gene3D" id="3.30.160.20">
    <property type="match status" value="1"/>
</dbReference>
<reference evidence="12" key="1">
    <citation type="submission" date="2020-05" db="EMBL/GenBank/DDBJ databases">
        <title>WGS assembly of Corymbia citriodora subspecies variegata.</title>
        <authorList>
            <person name="Barry K."/>
            <person name="Hundley H."/>
            <person name="Shu S."/>
            <person name="Jenkins J."/>
            <person name="Grimwood J."/>
            <person name="Baten A."/>
        </authorList>
    </citation>
    <scope>NUCLEOTIDE SEQUENCE</scope>
    <source>
        <strain evidence="12">CV2-018</strain>
    </source>
</reference>